<evidence type="ECO:0000313" key="2">
    <source>
        <dbReference type="EMBL" id="VDP38971.1"/>
    </source>
</evidence>
<protein>
    <submittedName>
        <fullName evidence="2">Uncharacterized protein</fullName>
    </submittedName>
</protein>
<accession>A0A3P8D511</accession>
<evidence type="ECO:0000256" key="1">
    <source>
        <dbReference type="SAM" id="MobiDB-lite"/>
    </source>
</evidence>
<dbReference type="EMBL" id="UZAH01035094">
    <property type="protein sequence ID" value="VDP38971.1"/>
    <property type="molecule type" value="Genomic_DNA"/>
</dbReference>
<gene>
    <name evidence="2" type="ORF">HPBE_LOCUS23465</name>
</gene>
<proteinExistence type="predicted"/>
<organism evidence="2">
    <name type="scientific">Heligmosomoides polygyrus</name>
    <name type="common">Parasitic roundworm</name>
    <dbReference type="NCBI Taxonomy" id="6339"/>
    <lineage>
        <taxon>Eukaryota</taxon>
        <taxon>Metazoa</taxon>
        <taxon>Ecdysozoa</taxon>
        <taxon>Nematoda</taxon>
        <taxon>Chromadorea</taxon>
        <taxon>Rhabditida</taxon>
        <taxon>Rhabditina</taxon>
        <taxon>Rhabditomorpha</taxon>
        <taxon>Strongyloidea</taxon>
        <taxon>Heligmosomidae</taxon>
        <taxon>Heligmosomoides</taxon>
    </lineage>
</organism>
<sequence length="258" mass="29351">MREGRGEQALAHGSPGRQAIEAVGLGVRKETRLLLLELREERKMFAFMERWTELVVASRLDCDSRNEFVRKLADTIVTGKMEAMRRQEASLVTFESSGRDIRSSLRSYKSSDNKRRKAMGLLKSATGSHQKAESASLDARSQRSSGLEELWSPLRRPPADKRTINVSKVERELDVLDKMHYLYVLFRCCGIPGTARAGEFIPQLTDRAYSHCVKCVLEAARVIAIWQGCGIRTDKLRWILDTSQRRITPKRFALGYAF</sequence>
<name>A0A3P8D511_HELPZ</name>
<dbReference type="AlphaFoldDB" id="A0A3P8D511"/>
<feature type="region of interest" description="Disordered" evidence="1">
    <location>
        <begin position="122"/>
        <end position="141"/>
    </location>
</feature>
<reference evidence="2" key="1">
    <citation type="submission" date="2018-11" db="EMBL/GenBank/DDBJ databases">
        <authorList>
            <consortium name="Pathogen Informatics"/>
        </authorList>
    </citation>
    <scope>NUCLEOTIDE SEQUENCE [LARGE SCALE GENOMIC DNA]</scope>
</reference>